<dbReference type="InterPro" id="IPR013766">
    <property type="entry name" value="Thioredoxin_domain"/>
</dbReference>
<accession>A0A4S8F879</accession>
<dbReference type="PIRSF" id="PIRSF001488">
    <property type="entry name" value="Tdi_protein"/>
    <property type="match status" value="1"/>
</dbReference>
<dbReference type="GO" id="GO:0042597">
    <property type="term" value="C:periplasmic space"/>
    <property type="evidence" value="ECO:0007669"/>
    <property type="project" value="UniProtKB-SubCell"/>
</dbReference>
<evidence type="ECO:0000256" key="5">
    <source>
        <dbReference type="ARBA" id="ARBA00023157"/>
    </source>
</evidence>
<dbReference type="GO" id="GO:0016491">
    <property type="term" value="F:oxidoreductase activity"/>
    <property type="evidence" value="ECO:0007669"/>
    <property type="project" value="InterPro"/>
</dbReference>
<comment type="subcellular location">
    <subcellularLocation>
        <location evidence="1 7">Periplasm</location>
    </subcellularLocation>
</comment>
<sequence>MGVAPVWAQSTAPVEGEQYVTLAKPVDLGTPAGKVEVLEFFWYSCPHCNAFEPMFDKWKRAQPADVIVRRVPVAFQQNGNFVPQQKLYYALESMNLLDKLHTAVFNAVHNERKRLTSDDAVFDWIKTQGVDVEEFKKTYNSFSVASSVRRASQLQDDYRVEGVPSLGVAGKYYTDGPKARNLANALQVVEYLIEQERKAAGK</sequence>
<keyword evidence="3" id="KW-0732">Signal</keyword>
<dbReference type="SUPFAM" id="SSF52833">
    <property type="entry name" value="Thioredoxin-like"/>
    <property type="match status" value="1"/>
</dbReference>
<evidence type="ECO:0000256" key="4">
    <source>
        <dbReference type="ARBA" id="ARBA00022764"/>
    </source>
</evidence>
<evidence type="ECO:0000256" key="1">
    <source>
        <dbReference type="ARBA" id="ARBA00004418"/>
    </source>
</evidence>
<evidence type="ECO:0000313" key="10">
    <source>
        <dbReference type="EMBL" id="THU01562.1"/>
    </source>
</evidence>
<comment type="similarity">
    <text evidence="2">Belongs to the thioredoxin family. DsbA subfamily.</text>
</comment>
<evidence type="ECO:0000256" key="2">
    <source>
        <dbReference type="ARBA" id="ARBA00005791"/>
    </source>
</evidence>
<feature type="domain" description="Thioredoxin" evidence="9">
    <location>
        <begin position="1"/>
        <end position="194"/>
    </location>
</feature>
<organism evidence="10 11">
    <name type="scientific">Lampropedia puyangensis</name>
    <dbReference type="NCBI Taxonomy" id="1330072"/>
    <lineage>
        <taxon>Bacteria</taxon>
        <taxon>Pseudomonadati</taxon>
        <taxon>Pseudomonadota</taxon>
        <taxon>Betaproteobacteria</taxon>
        <taxon>Burkholderiales</taxon>
        <taxon>Comamonadaceae</taxon>
        <taxon>Lampropedia</taxon>
    </lineage>
</organism>
<dbReference type="RefSeq" id="WP_136573495.1">
    <property type="nucleotide sequence ID" value="NZ_STFG01000008.1"/>
</dbReference>
<keyword evidence="5 7" id="KW-1015">Disulfide bond</keyword>
<evidence type="ECO:0000256" key="8">
    <source>
        <dbReference type="PIRSR" id="PIRSR001488-1"/>
    </source>
</evidence>
<proteinExistence type="inferred from homology"/>
<dbReference type="OrthoDB" id="9784896at2"/>
<name>A0A4S8F879_9BURK</name>
<feature type="disulfide bond" description="Redox-active" evidence="8">
    <location>
        <begin position="45"/>
        <end position="48"/>
    </location>
</feature>
<dbReference type="EMBL" id="STFG01000008">
    <property type="protein sequence ID" value="THU01562.1"/>
    <property type="molecule type" value="Genomic_DNA"/>
</dbReference>
<protein>
    <recommendedName>
        <fullName evidence="7">Thiol:disulfide interchange protein</fullName>
    </recommendedName>
</protein>
<keyword evidence="11" id="KW-1185">Reference proteome</keyword>
<dbReference type="Pfam" id="PF01323">
    <property type="entry name" value="DSBA"/>
    <property type="match status" value="1"/>
</dbReference>
<dbReference type="AlphaFoldDB" id="A0A4S8F879"/>
<dbReference type="InterPro" id="IPR023205">
    <property type="entry name" value="DsbA/DsbL"/>
</dbReference>
<dbReference type="PANTHER" id="PTHR35891">
    <property type="entry name" value="THIOL:DISULFIDE INTERCHANGE PROTEIN DSBA"/>
    <property type="match status" value="1"/>
</dbReference>
<evidence type="ECO:0000259" key="9">
    <source>
        <dbReference type="PROSITE" id="PS51352"/>
    </source>
</evidence>
<dbReference type="Proteomes" id="UP000308917">
    <property type="component" value="Unassembled WGS sequence"/>
</dbReference>
<dbReference type="PANTHER" id="PTHR35891:SF3">
    <property type="entry name" value="THIOL:DISULFIDE INTERCHANGE PROTEIN DSBL"/>
    <property type="match status" value="1"/>
</dbReference>
<dbReference type="InterPro" id="IPR036249">
    <property type="entry name" value="Thioredoxin-like_sf"/>
</dbReference>
<evidence type="ECO:0000256" key="6">
    <source>
        <dbReference type="ARBA" id="ARBA00023284"/>
    </source>
</evidence>
<evidence type="ECO:0000256" key="3">
    <source>
        <dbReference type="ARBA" id="ARBA00022729"/>
    </source>
</evidence>
<dbReference type="PROSITE" id="PS51352">
    <property type="entry name" value="THIOREDOXIN_2"/>
    <property type="match status" value="1"/>
</dbReference>
<evidence type="ECO:0000313" key="11">
    <source>
        <dbReference type="Proteomes" id="UP000308917"/>
    </source>
</evidence>
<dbReference type="InterPro" id="IPR001853">
    <property type="entry name" value="DSBA-like_thioredoxin_dom"/>
</dbReference>
<dbReference type="InterPro" id="IPR050824">
    <property type="entry name" value="Thiol_disulfide_DsbA"/>
</dbReference>
<keyword evidence="4 7" id="KW-0574">Periplasm</keyword>
<evidence type="ECO:0000256" key="7">
    <source>
        <dbReference type="PIRNR" id="PIRNR001488"/>
    </source>
</evidence>
<comment type="caution">
    <text evidence="10">The sequence shown here is derived from an EMBL/GenBank/DDBJ whole genome shotgun (WGS) entry which is preliminary data.</text>
</comment>
<dbReference type="Gene3D" id="3.40.30.10">
    <property type="entry name" value="Glutaredoxin"/>
    <property type="match status" value="1"/>
</dbReference>
<keyword evidence="6" id="KW-0676">Redox-active center</keyword>
<gene>
    <name evidence="10" type="ORF">E9531_09005</name>
</gene>
<reference evidence="10 11" key="1">
    <citation type="journal article" date="2015" name="Antonie Van Leeuwenhoek">
        <title>Lampropedia puyangensis sp. nov., isolated from symptomatic bark of Populus ? euramericana canker and emended description of Lampropedia hyalina (Ehrenberg 1832) Lee et al. 2004.</title>
        <authorList>
            <person name="Li Y."/>
            <person name="Wang T."/>
            <person name="Piao C.G."/>
            <person name="Wang L.F."/>
            <person name="Tian G.Z."/>
            <person name="Zhu T.H."/>
            <person name="Guo M.W."/>
        </authorList>
    </citation>
    <scope>NUCLEOTIDE SEQUENCE [LARGE SCALE GENOMIC DNA]</scope>
    <source>
        <strain evidence="10 11">2-bin</strain>
    </source>
</reference>
<dbReference type="CDD" id="cd03019">
    <property type="entry name" value="DsbA_DsbA"/>
    <property type="match status" value="1"/>
</dbReference>